<dbReference type="InterPro" id="IPR003423">
    <property type="entry name" value="OMP_efflux"/>
</dbReference>
<dbReference type="EMBL" id="FUXK01000030">
    <property type="protein sequence ID" value="SKA13139.1"/>
    <property type="molecule type" value="Genomic_DNA"/>
</dbReference>
<dbReference type="eggNOG" id="COG1538">
    <property type="taxonomic scope" value="Bacteria"/>
</dbReference>
<evidence type="ECO:0000313" key="10">
    <source>
        <dbReference type="Proteomes" id="UP000190065"/>
    </source>
</evidence>
<evidence type="ECO:0000256" key="5">
    <source>
        <dbReference type="ARBA" id="ARBA00022692"/>
    </source>
</evidence>
<keyword evidence="6" id="KW-0472">Membrane</keyword>
<dbReference type="Proteomes" id="UP000190065">
    <property type="component" value="Unassembled WGS sequence"/>
</dbReference>
<evidence type="ECO:0000313" key="9">
    <source>
        <dbReference type="EMBL" id="SKA13139.1"/>
    </source>
</evidence>
<feature type="chain" id="PRO_5010581748" evidence="8">
    <location>
        <begin position="20"/>
        <end position="424"/>
    </location>
</feature>
<accession>A0A1T4RB42</accession>
<proteinExistence type="inferred from homology"/>
<dbReference type="SUPFAM" id="SSF56954">
    <property type="entry name" value="Outer membrane efflux proteins (OEP)"/>
    <property type="match status" value="1"/>
</dbReference>
<keyword evidence="4" id="KW-1134">Transmembrane beta strand</keyword>
<evidence type="ECO:0000256" key="4">
    <source>
        <dbReference type="ARBA" id="ARBA00022452"/>
    </source>
</evidence>
<organism evidence="9 10">
    <name type="scientific">Segatella oulorum</name>
    <dbReference type="NCBI Taxonomy" id="28136"/>
    <lineage>
        <taxon>Bacteria</taxon>
        <taxon>Pseudomonadati</taxon>
        <taxon>Bacteroidota</taxon>
        <taxon>Bacteroidia</taxon>
        <taxon>Bacteroidales</taxon>
        <taxon>Prevotellaceae</taxon>
        <taxon>Segatella</taxon>
    </lineage>
</organism>
<gene>
    <name evidence="9" type="ORF">SAMN02745202_02175</name>
</gene>
<dbReference type="GO" id="GO:0009279">
    <property type="term" value="C:cell outer membrane"/>
    <property type="evidence" value="ECO:0007669"/>
    <property type="project" value="UniProtKB-SubCell"/>
</dbReference>
<dbReference type="STRING" id="28136.SAMN02745202_02175"/>
<evidence type="ECO:0000256" key="7">
    <source>
        <dbReference type="ARBA" id="ARBA00023237"/>
    </source>
</evidence>
<dbReference type="GO" id="GO:1990281">
    <property type="term" value="C:efflux pump complex"/>
    <property type="evidence" value="ECO:0007669"/>
    <property type="project" value="TreeGrafter"/>
</dbReference>
<dbReference type="Pfam" id="PF02321">
    <property type="entry name" value="OEP"/>
    <property type="match status" value="1"/>
</dbReference>
<dbReference type="PANTHER" id="PTHR30026:SF20">
    <property type="entry name" value="OUTER MEMBRANE PROTEIN TOLC"/>
    <property type="match status" value="1"/>
</dbReference>
<dbReference type="RefSeq" id="WP_025070704.1">
    <property type="nucleotide sequence ID" value="NZ_FUXK01000030.1"/>
</dbReference>
<dbReference type="Gene3D" id="1.20.1600.10">
    <property type="entry name" value="Outer membrane efflux proteins (OEP)"/>
    <property type="match status" value="1"/>
</dbReference>
<evidence type="ECO:0000256" key="2">
    <source>
        <dbReference type="ARBA" id="ARBA00007613"/>
    </source>
</evidence>
<evidence type="ECO:0000256" key="1">
    <source>
        <dbReference type="ARBA" id="ARBA00004442"/>
    </source>
</evidence>
<dbReference type="InterPro" id="IPR051906">
    <property type="entry name" value="TolC-like"/>
</dbReference>
<comment type="similarity">
    <text evidence="2">Belongs to the outer membrane factor (OMF) (TC 1.B.17) family.</text>
</comment>
<keyword evidence="3" id="KW-0813">Transport</keyword>
<evidence type="ECO:0000256" key="8">
    <source>
        <dbReference type="SAM" id="SignalP"/>
    </source>
</evidence>
<keyword evidence="8" id="KW-0732">Signal</keyword>
<reference evidence="9 10" key="1">
    <citation type="submission" date="2017-02" db="EMBL/GenBank/DDBJ databases">
        <authorList>
            <person name="Peterson S.W."/>
        </authorList>
    </citation>
    <scope>NUCLEOTIDE SEQUENCE [LARGE SCALE GENOMIC DNA]</scope>
    <source>
        <strain evidence="9 10">ATCC 43324</strain>
    </source>
</reference>
<dbReference type="AlphaFoldDB" id="A0A1T4RB42"/>
<feature type="signal peptide" evidence="8">
    <location>
        <begin position="1"/>
        <end position="19"/>
    </location>
</feature>
<dbReference type="PANTHER" id="PTHR30026">
    <property type="entry name" value="OUTER MEMBRANE PROTEIN TOLC"/>
    <property type="match status" value="1"/>
</dbReference>
<evidence type="ECO:0000256" key="3">
    <source>
        <dbReference type="ARBA" id="ARBA00022448"/>
    </source>
</evidence>
<keyword evidence="7" id="KW-0998">Cell outer membrane</keyword>
<evidence type="ECO:0000256" key="6">
    <source>
        <dbReference type="ARBA" id="ARBA00023136"/>
    </source>
</evidence>
<sequence length="424" mass="48097">MKKVLLIMAAWGVSLMGQAQSLETCQQAARQNYPLIKQYDLIAKTTDLTIRNIQKGWLPQVQVSAQGTTQNAVTAWPERIKTVYRSMGIEMKGLGKTQYRVGVDVQQTLYDGGMMREQSRMVRQQGAVEAAQNEVNLYAVRQRVNELYFGWLLLHEQMRLNRDVQDLLQSSENQLAAMVKNGIAAVSDLENVKAERLNAVQTGEQLQSQAHLMQQLLSTFCGIVVSHPEKPVMEKTAEGQNHRPEMQLFAAQIQLAETQEKALHAGLMPRIGLFAQGYYGYPGLNLFEDMMGRKGSWNALAGVKFTWNVGALYTHKNDQNKLKLQRAQTENLRNAFLFNNRLEQLQQQEAIQRYEKLMKNDDEIIALRTRVRKAAESKLAHGLIDSNRLVQEINQENAAKTQQSIHEINLLKAQSDLKYTVNGL</sequence>
<name>A0A1T4RB42_9BACT</name>
<keyword evidence="5" id="KW-0812">Transmembrane</keyword>
<dbReference type="GO" id="GO:0015288">
    <property type="term" value="F:porin activity"/>
    <property type="evidence" value="ECO:0007669"/>
    <property type="project" value="TreeGrafter"/>
</dbReference>
<dbReference type="GO" id="GO:0015562">
    <property type="term" value="F:efflux transmembrane transporter activity"/>
    <property type="evidence" value="ECO:0007669"/>
    <property type="project" value="InterPro"/>
</dbReference>
<comment type="subcellular location">
    <subcellularLocation>
        <location evidence="1">Cell outer membrane</location>
    </subcellularLocation>
</comment>
<protein>
    <submittedName>
        <fullName evidence="9">Outer membrane protein TolC</fullName>
    </submittedName>
</protein>